<name>A0A1U8JVN0_GOSHI</name>
<evidence type="ECO:0000313" key="2">
    <source>
        <dbReference type="RefSeq" id="XP_016694331.1"/>
    </source>
</evidence>
<dbReference type="InterPro" id="IPR053098">
    <property type="entry name" value="Petuviruses_polyprotein"/>
</dbReference>
<dbReference type="PANTHER" id="PTHR48435">
    <property type="entry name" value="POLYPROTEIN"/>
    <property type="match status" value="1"/>
</dbReference>
<dbReference type="GeneID" id="107910926"/>
<keyword evidence="1" id="KW-1185">Reference proteome</keyword>
<sequence length="192" mass="22143">MVESAVTAILHYQIVYRVHDHTFKLLNQGSEDSLLISVNTIEEPHRVHVPKQIPNQELLKLLPEKWVTNYEQIHQHDQPIRSTKSQIITRVDGTSEIKFDHSHLKQLPTPPIFSTQMMLQPIPSDGSEPGLEAPLIQSFQPNRKPLYFFKDPTGHCPWDINCSCNGCQNAAFDDLDEEIQKTRRKKNRKKST</sequence>
<protein>
    <submittedName>
        <fullName evidence="2">Uncharacterized protein</fullName>
    </submittedName>
</protein>
<proteinExistence type="predicted"/>
<organism evidence="1 2">
    <name type="scientific">Gossypium hirsutum</name>
    <name type="common">Upland cotton</name>
    <name type="synonym">Gossypium mexicanum</name>
    <dbReference type="NCBI Taxonomy" id="3635"/>
    <lineage>
        <taxon>Eukaryota</taxon>
        <taxon>Viridiplantae</taxon>
        <taxon>Streptophyta</taxon>
        <taxon>Embryophyta</taxon>
        <taxon>Tracheophyta</taxon>
        <taxon>Spermatophyta</taxon>
        <taxon>Magnoliopsida</taxon>
        <taxon>eudicotyledons</taxon>
        <taxon>Gunneridae</taxon>
        <taxon>Pentapetalae</taxon>
        <taxon>rosids</taxon>
        <taxon>malvids</taxon>
        <taxon>Malvales</taxon>
        <taxon>Malvaceae</taxon>
        <taxon>Malvoideae</taxon>
        <taxon>Gossypium</taxon>
    </lineage>
</organism>
<gene>
    <name evidence="2" type="primary">LOC107910926</name>
</gene>
<dbReference type="OrthoDB" id="998565at2759"/>
<reference evidence="1" key="1">
    <citation type="journal article" date="2020" name="Nat. Genet.">
        <title>Genomic diversifications of five Gossypium allopolyploid species and their impact on cotton improvement.</title>
        <authorList>
            <person name="Chen Z.J."/>
            <person name="Sreedasyam A."/>
            <person name="Ando A."/>
            <person name="Song Q."/>
            <person name="De Santiago L.M."/>
            <person name="Hulse-Kemp A.M."/>
            <person name="Ding M."/>
            <person name="Ye W."/>
            <person name="Kirkbride R.C."/>
            <person name="Jenkins J."/>
            <person name="Plott C."/>
            <person name="Lovell J."/>
            <person name="Lin Y.M."/>
            <person name="Vaughn R."/>
            <person name="Liu B."/>
            <person name="Simpson S."/>
            <person name="Scheffler B.E."/>
            <person name="Wen L."/>
            <person name="Saski C.A."/>
            <person name="Grover C.E."/>
            <person name="Hu G."/>
            <person name="Conover J.L."/>
            <person name="Carlson J.W."/>
            <person name="Shu S."/>
            <person name="Boston L.B."/>
            <person name="Williams M."/>
            <person name="Peterson D.G."/>
            <person name="McGee K."/>
            <person name="Jones D.C."/>
            <person name="Wendel J.F."/>
            <person name="Stelly D.M."/>
            <person name="Grimwood J."/>
            <person name="Schmutz J."/>
        </authorList>
    </citation>
    <scope>NUCLEOTIDE SEQUENCE [LARGE SCALE GENOMIC DNA]</scope>
    <source>
        <strain evidence="1">cv. TM-1</strain>
    </source>
</reference>
<reference evidence="2" key="2">
    <citation type="submission" date="2025-08" db="UniProtKB">
        <authorList>
            <consortium name="RefSeq"/>
        </authorList>
    </citation>
    <scope>IDENTIFICATION</scope>
</reference>
<evidence type="ECO:0000313" key="1">
    <source>
        <dbReference type="Proteomes" id="UP000818029"/>
    </source>
</evidence>
<dbReference type="AlphaFoldDB" id="A0A1U8JVN0"/>
<dbReference type="PANTHER" id="PTHR48435:SF1">
    <property type="entry name" value="POLYPROTEIN"/>
    <property type="match status" value="1"/>
</dbReference>
<dbReference type="RefSeq" id="XP_016694331.1">
    <property type="nucleotide sequence ID" value="XM_016838842.1"/>
</dbReference>
<accession>A0A1U8JVN0</accession>
<dbReference type="Proteomes" id="UP000818029">
    <property type="component" value="Chromosome D11"/>
</dbReference>
<dbReference type="KEGG" id="ghi:107910926"/>
<dbReference type="PaxDb" id="3635-A0A1U8JVN0"/>